<reference evidence="2" key="2">
    <citation type="submission" date="2020-09" db="EMBL/GenBank/DDBJ databases">
        <authorList>
            <person name="Sun Q."/>
            <person name="Kim S."/>
        </authorList>
    </citation>
    <scope>NUCLEOTIDE SEQUENCE</scope>
    <source>
        <strain evidence="2">KCTC 12988</strain>
    </source>
</reference>
<keyword evidence="3" id="KW-1185">Reference proteome</keyword>
<sequence length="718" mass="78979">MSLGVGLLCLNAMKKLAFSLWGGLFLTLCSGAQGDDNTFAKYLPGDSAVYFEAFNEQGVLPDSLVGLVLNQATITLDEAGNAENEEIPEEMENFSELISSLGNHIAIGIGNEANGFVRESGKVFQEFSGVLAGAQLDMLLSFVDTLQESGEFSPEAIEDLDDPGEFFQGINKFELSGLLDTLAEEGQLAMPSAYLAVKPSAEGMAEGWTSLNELLELALEEEGMERVVTAGKWPAKGFALAGDETMASELEEWWQNASEDERGPLDEKRFEKLKTALANFKLTVMWAKVDGWLVFYLGNGKEGFRLVEDVADSVAADGKLAELTENGSKGSGWMRWRVSEDFLNGLPVWLNDSPSVRAQAIAMSKHVELKKQKEMTDALYEMAKTRSLLSRREVTGDWYGVGWLEDGVRIETVGGMRMPGVDYETEWTLGGGAAAAGTFFKAHWVADKSRVRWNWEQGEAIVELVAAGLAEWMPEELPLSRDFVTEGVSSWAKEMMSLGKEMQLEGLGGERVVAIDLLGEMPQVPDAPSAVLRDGRIPRVLMAYTVEDRPKVEESGKAMWASTENLFKKLEAELGEGIPLPGVMTSEDEGLNSSFILLPFSNDDFVLNAGLNDEVFIQGTSRTQARLFELGRKRKGEKMTGYLFEMDLKRGGNYLKLWNQLSDSALLPFGQAEMLLDDAGLGGEEKLEDQMAKVGKLRYHHREEGGELRSSFVLEIAK</sequence>
<reference evidence="2" key="1">
    <citation type="journal article" date="2014" name="Int. J. Syst. Evol. Microbiol.">
        <title>Complete genome sequence of Corynebacterium casei LMG S-19264T (=DSM 44701T), isolated from a smear-ripened cheese.</title>
        <authorList>
            <consortium name="US DOE Joint Genome Institute (JGI-PGF)"/>
            <person name="Walter F."/>
            <person name="Albersmeier A."/>
            <person name="Kalinowski J."/>
            <person name="Ruckert C."/>
        </authorList>
    </citation>
    <scope>NUCLEOTIDE SEQUENCE</scope>
    <source>
        <strain evidence="2">KCTC 12988</strain>
    </source>
</reference>
<evidence type="ECO:0000313" key="3">
    <source>
        <dbReference type="Proteomes" id="UP000644507"/>
    </source>
</evidence>
<accession>A0A918TUE8</accession>
<dbReference type="AlphaFoldDB" id="A0A918TUE8"/>
<keyword evidence="1" id="KW-0732">Signal</keyword>
<evidence type="ECO:0008006" key="4">
    <source>
        <dbReference type="Google" id="ProtNLM"/>
    </source>
</evidence>
<feature type="signal peptide" evidence="1">
    <location>
        <begin position="1"/>
        <end position="34"/>
    </location>
</feature>
<feature type="chain" id="PRO_5037594505" description="DUF3352 domain-containing protein" evidence="1">
    <location>
        <begin position="35"/>
        <end position="718"/>
    </location>
</feature>
<protein>
    <recommendedName>
        <fullName evidence="4">DUF3352 domain-containing protein</fullName>
    </recommendedName>
</protein>
<name>A0A918TUE8_9BACT</name>
<dbReference type="Proteomes" id="UP000644507">
    <property type="component" value="Unassembled WGS sequence"/>
</dbReference>
<gene>
    <name evidence="2" type="ORF">GCM10007100_24820</name>
</gene>
<evidence type="ECO:0000256" key="1">
    <source>
        <dbReference type="SAM" id="SignalP"/>
    </source>
</evidence>
<organism evidence="2 3">
    <name type="scientific">Roseibacillus persicicus</name>
    <dbReference type="NCBI Taxonomy" id="454148"/>
    <lineage>
        <taxon>Bacteria</taxon>
        <taxon>Pseudomonadati</taxon>
        <taxon>Verrucomicrobiota</taxon>
        <taxon>Verrucomicrobiia</taxon>
        <taxon>Verrucomicrobiales</taxon>
        <taxon>Verrucomicrobiaceae</taxon>
        <taxon>Roseibacillus</taxon>
    </lineage>
</organism>
<proteinExistence type="predicted"/>
<dbReference type="EMBL" id="BMXI01000010">
    <property type="protein sequence ID" value="GHC57029.1"/>
    <property type="molecule type" value="Genomic_DNA"/>
</dbReference>
<evidence type="ECO:0000313" key="2">
    <source>
        <dbReference type="EMBL" id="GHC57029.1"/>
    </source>
</evidence>
<comment type="caution">
    <text evidence="2">The sequence shown here is derived from an EMBL/GenBank/DDBJ whole genome shotgun (WGS) entry which is preliminary data.</text>
</comment>